<keyword evidence="5" id="KW-1185">Reference proteome</keyword>
<feature type="region of interest" description="Disordered" evidence="1">
    <location>
        <begin position="100"/>
        <end position="121"/>
    </location>
</feature>
<feature type="compositionally biased region" description="Low complexity" evidence="1">
    <location>
        <begin position="152"/>
        <end position="173"/>
    </location>
</feature>
<feature type="region of interest" description="Disordered" evidence="1">
    <location>
        <begin position="152"/>
        <end position="176"/>
    </location>
</feature>
<dbReference type="PANTHER" id="PTHR33490">
    <property type="entry name" value="BLR5614 PROTEIN-RELATED"/>
    <property type="match status" value="1"/>
</dbReference>
<feature type="chain" id="PRO_5025529868" description="Transglutaminase-like domain-containing protein" evidence="2">
    <location>
        <begin position="24"/>
        <end position="404"/>
    </location>
</feature>
<evidence type="ECO:0000313" key="4">
    <source>
        <dbReference type="EMBL" id="MPW27195.1"/>
    </source>
</evidence>
<name>A0A6A7KCW4_9FIRM</name>
<evidence type="ECO:0000256" key="2">
    <source>
        <dbReference type="SAM" id="SignalP"/>
    </source>
</evidence>
<evidence type="ECO:0000256" key="1">
    <source>
        <dbReference type="SAM" id="MobiDB-lite"/>
    </source>
</evidence>
<keyword evidence="2" id="KW-0732">Signal</keyword>
<reference evidence="4 5" key="1">
    <citation type="submission" date="2019-10" db="EMBL/GenBank/DDBJ databases">
        <title>Alkalibaculum tamaniensis sp.nov., a new alkaliphilic acetogen, isolated on methoxylated aromatics from a mud volcano.</title>
        <authorList>
            <person name="Khomyakova M.A."/>
            <person name="Merkel A.Y."/>
            <person name="Bonch-Osmolovskaya E.A."/>
            <person name="Slobodkin A.I."/>
        </authorList>
    </citation>
    <scope>NUCLEOTIDE SEQUENCE [LARGE SCALE GENOMIC DNA]</scope>
    <source>
        <strain evidence="4 5">M08DMB</strain>
    </source>
</reference>
<organism evidence="4 5">
    <name type="scientific">Alkalibaculum sporogenes</name>
    <dbReference type="NCBI Taxonomy" id="2655001"/>
    <lineage>
        <taxon>Bacteria</taxon>
        <taxon>Bacillati</taxon>
        <taxon>Bacillota</taxon>
        <taxon>Clostridia</taxon>
        <taxon>Eubacteriales</taxon>
        <taxon>Eubacteriaceae</taxon>
        <taxon>Alkalibaculum</taxon>
    </lineage>
</organism>
<evidence type="ECO:0000259" key="3">
    <source>
        <dbReference type="SMART" id="SM00460"/>
    </source>
</evidence>
<gene>
    <name evidence="4" type="ORF">GC105_15595</name>
</gene>
<dbReference type="AlphaFoldDB" id="A0A6A7KCW4"/>
<proteinExistence type="predicted"/>
<dbReference type="RefSeq" id="WP_152806675.1">
    <property type="nucleotide sequence ID" value="NZ_WHNX01000047.1"/>
</dbReference>
<dbReference type="EMBL" id="WHNX01000047">
    <property type="protein sequence ID" value="MPW27195.1"/>
    <property type="molecule type" value="Genomic_DNA"/>
</dbReference>
<evidence type="ECO:0000313" key="5">
    <source>
        <dbReference type="Proteomes" id="UP000440004"/>
    </source>
</evidence>
<dbReference type="SMART" id="SM00460">
    <property type="entry name" value="TGc"/>
    <property type="match status" value="1"/>
</dbReference>
<dbReference type="Gene3D" id="3.10.620.30">
    <property type="match status" value="1"/>
</dbReference>
<dbReference type="Proteomes" id="UP000440004">
    <property type="component" value="Unassembled WGS sequence"/>
</dbReference>
<protein>
    <recommendedName>
        <fullName evidence="3">Transglutaminase-like domain-containing protein</fullName>
    </recommendedName>
</protein>
<dbReference type="Pfam" id="PF01841">
    <property type="entry name" value="Transglut_core"/>
    <property type="match status" value="1"/>
</dbReference>
<feature type="domain" description="Transglutaminase-like" evidence="3">
    <location>
        <begin position="321"/>
        <end position="379"/>
    </location>
</feature>
<sequence>MRKNIVTIIVIILITFSMSFVQASSKVDTRQSANKTTKTSQTSVIRNLKLTKVSGVPLKTTQGKEKVIKTAAKKPTQNNVKTTKTNKTTTTTKSVVQNNTTQKKAAKATTPTTTKAVKNSSTQKKATVATTAKVAQNNTTQKSGTVAATETVQAKPAQTKATTTTNSTESKPSIDVSNANNGTVKAKYLSAKKLKVQIVKGDKTYNYDLKGDNKYQSYPLQMGDGTYKISVMENVEGNKYKSVLTKEAQVKTTNPNQKYLTSVQMINWSSSMAPIKKASSLASGSDAQKASKIYSFVVSSIKYNSDITSLPSGYVPNIETTYSSKKGICYDFASLYASMMRSVGVPTKLVKGTSSNVNGYHAWNEVYIDGKWRIVDTSYDSQLKAAGHSVTMYKSGGYSKQKEY</sequence>
<accession>A0A6A7KCW4</accession>
<dbReference type="SUPFAM" id="SSF54001">
    <property type="entry name" value="Cysteine proteinases"/>
    <property type="match status" value="1"/>
</dbReference>
<dbReference type="InterPro" id="IPR038765">
    <property type="entry name" value="Papain-like_cys_pep_sf"/>
</dbReference>
<dbReference type="InterPro" id="IPR002931">
    <property type="entry name" value="Transglutaminase-like"/>
</dbReference>
<feature type="signal peptide" evidence="2">
    <location>
        <begin position="1"/>
        <end position="23"/>
    </location>
</feature>
<comment type="caution">
    <text evidence="4">The sequence shown here is derived from an EMBL/GenBank/DDBJ whole genome shotgun (WGS) entry which is preliminary data.</text>
</comment>
<dbReference type="PANTHER" id="PTHR33490:SF3">
    <property type="entry name" value="CONSERVED INTEGRAL MEMBRANE PROTEIN"/>
    <property type="match status" value="1"/>
</dbReference>